<keyword evidence="2" id="KW-1185">Reference proteome</keyword>
<evidence type="ECO:0000313" key="2">
    <source>
        <dbReference type="Proteomes" id="UP000054477"/>
    </source>
</evidence>
<protein>
    <submittedName>
        <fullName evidence="1">Unplaced genomic scaffold K443scaffold_94, whole genome shotgun sequence</fullName>
    </submittedName>
</protein>
<dbReference type="EMBL" id="KN838629">
    <property type="protein sequence ID" value="KIK00295.1"/>
    <property type="molecule type" value="Genomic_DNA"/>
</dbReference>
<gene>
    <name evidence="1" type="ORF">K443DRAFT_100705</name>
</gene>
<dbReference type="HOGENOM" id="CLU_202224_0_0_1"/>
<name>A0A0C9WQ49_9AGAR</name>
<proteinExistence type="predicted"/>
<sequence length="78" mass="8977">LLCSVKGQKRQEVCVSMFQRYSTFSGLIGKYSSLKGQKRQKVRVPVFQRYSTFSVLMGRYSKSVNYPSSTYLCVSFLI</sequence>
<feature type="non-terminal residue" evidence="1">
    <location>
        <position position="1"/>
    </location>
</feature>
<accession>A0A0C9WQ49</accession>
<dbReference type="Proteomes" id="UP000054477">
    <property type="component" value="Unassembled WGS sequence"/>
</dbReference>
<reference evidence="2" key="2">
    <citation type="submission" date="2015-01" db="EMBL/GenBank/DDBJ databases">
        <title>Evolutionary Origins and Diversification of the Mycorrhizal Mutualists.</title>
        <authorList>
            <consortium name="DOE Joint Genome Institute"/>
            <consortium name="Mycorrhizal Genomics Consortium"/>
            <person name="Kohler A."/>
            <person name="Kuo A."/>
            <person name="Nagy L.G."/>
            <person name="Floudas D."/>
            <person name="Copeland A."/>
            <person name="Barry K.W."/>
            <person name="Cichocki N."/>
            <person name="Veneault-Fourrey C."/>
            <person name="LaButti K."/>
            <person name="Lindquist E.A."/>
            <person name="Lipzen A."/>
            <person name="Lundell T."/>
            <person name="Morin E."/>
            <person name="Murat C."/>
            <person name="Riley R."/>
            <person name="Ohm R."/>
            <person name="Sun H."/>
            <person name="Tunlid A."/>
            <person name="Henrissat B."/>
            <person name="Grigoriev I.V."/>
            <person name="Hibbett D.S."/>
            <person name="Martin F."/>
        </authorList>
    </citation>
    <scope>NUCLEOTIDE SEQUENCE [LARGE SCALE GENOMIC DNA]</scope>
    <source>
        <strain evidence="2">LaAM-08-1</strain>
    </source>
</reference>
<evidence type="ECO:0000313" key="1">
    <source>
        <dbReference type="EMBL" id="KIK00295.1"/>
    </source>
</evidence>
<organism evidence="1 2">
    <name type="scientific">Laccaria amethystina LaAM-08-1</name>
    <dbReference type="NCBI Taxonomy" id="1095629"/>
    <lineage>
        <taxon>Eukaryota</taxon>
        <taxon>Fungi</taxon>
        <taxon>Dikarya</taxon>
        <taxon>Basidiomycota</taxon>
        <taxon>Agaricomycotina</taxon>
        <taxon>Agaricomycetes</taxon>
        <taxon>Agaricomycetidae</taxon>
        <taxon>Agaricales</taxon>
        <taxon>Agaricineae</taxon>
        <taxon>Hydnangiaceae</taxon>
        <taxon>Laccaria</taxon>
    </lineage>
</organism>
<reference evidence="1 2" key="1">
    <citation type="submission" date="2014-04" db="EMBL/GenBank/DDBJ databases">
        <authorList>
            <consortium name="DOE Joint Genome Institute"/>
            <person name="Kuo A."/>
            <person name="Kohler A."/>
            <person name="Nagy L.G."/>
            <person name="Floudas D."/>
            <person name="Copeland A."/>
            <person name="Barry K.W."/>
            <person name="Cichocki N."/>
            <person name="Veneault-Fourrey C."/>
            <person name="LaButti K."/>
            <person name="Lindquist E.A."/>
            <person name="Lipzen A."/>
            <person name="Lundell T."/>
            <person name="Morin E."/>
            <person name="Murat C."/>
            <person name="Sun H."/>
            <person name="Tunlid A."/>
            <person name="Henrissat B."/>
            <person name="Grigoriev I.V."/>
            <person name="Hibbett D.S."/>
            <person name="Martin F."/>
            <person name="Nordberg H.P."/>
            <person name="Cantor M.N."/>
            <person name="Hua S.X."/>
        </authorList>
    </citation>
    <scope>NUCLEOTIDE SEQUENCE [LARGE SCALE GENOMIC DNA]</scope>
    <source>
        <strain evidence="1 2">LaAM-08-1</strain>
    </source>
</reference>
<dbReference type="AlphaFoldDB" id="A0A0C9WQ49"/>